<evidence type="ECO:0000313" key="2">
    <source>
        <dbReference type="Proteomes" id="UP000245207"/>
    </source>
</evidence>
<dbReference type="Proteomes" id="UP000245207">
    <property type="component" value="Unassembled WGS sequence"/>
</dbReference>
<dbReference type="EMBL" id="PKPP01007032">
    <property type="protein sequence ID" value="PWA54578.1"/>
    <property type="molecule type" value="Genomic_DNA"/>
</dbReference>
<dbReference type="AlphaFoldDB" id="A0A2U1LZZ0"/>
<comment type="caution">
    <text evidence="1">The sequence shown here is derived from an EMBL/GenBank/DDBJ whole genome shotgun (WGS) entry which is preliminary data.</text>
</comment>
<name>A0A2U1LZZ0_ARTAN</name>
<sequence>MVLSSSSIGEYHHRFRIIIEVLELILDGCMINKVTFARRNLQAISSTTQLKEQLITYGTCKSKTWNMVMGSFAGLDDFIQGLVYNKECLDIFHGSSNRIGFIGLFGSSLFQYLIRTLSTATKHPATATIQTPLPATKQPIISMTTLVLNWYINEYFCFERSSSKWPRRWTRFISQLFWLIQNMLNSILLTNVLFSFTDGRHAYDFNLELFDKLNKEVSTECVKVMHIIAMRTYLSLSNMVPPGCASNTAFTQRDGNEGTNFQVSTFTGMDPPYSLPDNVALLTLHIYSHCLHGTQDRCLGDSRASLLTNQMTTTKD</sequence>
<evidence type="ECO:0000313" key="1">
    <source>
        <dbReference type="EMBL" id="PWA54578.1"/>
    </source>
</evidence>
<accession>A0A2U1LZZ0</accession>
<keyword evidence="2" id="KW-1185">Reference proteome</keyword>
<organism evidence="1 2">
    <name type="scientific">Artemisia annua</name>
    <name type="common">Sweet wormwood</name>
    <dbReference type="NCBI Taxonomy" id="35608"/>
    <lineage>
        <taxon>Eukaryota</taxon>
        <taxon>Viridiplantae</taxon>
        <taxon>Streptophyta</taxon>
        <taxon>Embryophyta</taxon>
        <taxon>Tracheophyta</taxon>
        <taxon>Spermatophyta</taxon>
        <taxon>Magnoliopsida</taxon>
        <taxon>eudicotyledons</taxon>
        <taxon>Gunneridae</taxon>
        <taxon>Pentapetalae</taxon>
        <taxon>asterids</taxon>
        <taxon>campanulids</taxon>
        <taxon>Asterales</taxon>
        <taxon>Asteraceae</taxon>
        <taxon>Asteroideae</taxon>
        <taxon>Anthemideae</taxon>
        <taxon>Artemisiinae</taxon>
        <taxon>Artemisia</taxon>
    </lineage>
</organism>
<protein>
    <submittedName>
        <fullName evidence="1">Galactose mutarotase-like domain-containing protein</fullName>
    </submittedName>
</protein>
<reference evidence="1 2" key="1">
    <citation type="journal article" date="2018" name="Mol. Plant">
        <title>The genome of Artemisia annua provides insight into the evolution of Asteraceae family and artemisinin biosynthesis.</title>
        <authorList>
            <person name="Shen Q."/>
            <person name="Zhang L."/>
            <person name="Liao Z."/>
            <person name="Wang S."/>
            <person name="Yan T."/>
            <person name="Shi P."/>
            <person name="Liu M."/>
            <person name="Fu X."/>
            <person name="Pan Q."/>
            <person name="Wang Y."/>
            <person name="Lv Z."/>
            <person name="Lu X."/>
            <person name="Zhang F."/>
            <person name="Jiang W."/>
            <person name="Ma Y."/>
            <person name="Chen M."/>
            <person name="Hao X."/>
            <person name="Li L."/>
            <person name="Tang Y."/>
            <person name="Lv G."/>
            <person name="Zhou Y."/>
            <person name="Sun X."/>
            <person name="Brodelius P.E."/>
            <person name="Rose J.K.C."/>
            <person name="Tang K."/>
        </authorList>
    </citation>
    <scope>NUCLEOTIDE SEQUENCE [LARGE SCALE GENOMIC DNA]</scope>
    <source>
        <strain evidence="2">cv. Huhao1</strain>
        <tissue evidence="1">Leaf</tissue>
    </source>
</reference>
<proteinExistence type="predicted"/>
<gene>
    <name evidence="1" type="ORF">CTI12_AA434850</name>
</gene>